<dbReference type="PANTHER" id="PTHR43329">
    <property type="entry name" value="EPOXIDE HYDROLASE"/>
    <property type="match status" value="1"/>
</dbReference>
<reference evidence="3 4" key="4">
    <citation type="journal article" date="2018" name="Environ. Microbiol. Rep.">
        <title>Phylogenetic distribution of roseobacticides in the Roseobacter group and their effect on microalgae.</title>
        <authorList>
            <person name="Sonnenschein E.C."/>
            <person name="Phippen C.B."/>
            <person name="Bentzon-Tilia M."/>
            <person name="Rasmussen S.A."/>
            <person name="Nielsen K.F."/>
            <person name="Gram L."/>
        </authorList>
    </citation>
    <scope>NUCLEOTIDE SEQUENCE [LARGE SCALE GENOMIC DNA]</scope>
    <source>
        <strain evidence="3 4">P36</strain>
    </source>
</reference>
<keyword evidence="1 3" id="KW-0378">Hydrolase</keyword>
<dbReference type="Proteomes" id="UP000218891">
    <property type="component" value="Plasmid pP36_c"/>
</dbReference>
<feature type="domain" description="AB hydrolase-1" evidence="2">
    <location>
        <begin position="28"/>
        <end position="279"/>
    </location>
</feature>
<gene>
    <name evidence="3" type="ORF">PhaeoP36_03857</name>
</gene>
<dbReference type="InterPro" id="IPR029058">
    <property type="entry name" value="AB_hydrolase_fold"/>
</dbReference>
<dbReference type="PRINTS" id="PR00412">
    <property type="entry name" value="EPOXHYDRLASE"/>
</dbReference>
<dbReference type="PRINTS" id="PR00111">
    <property type="entry name" value="ABHYDROLASE"/>
</dbReference>
<keyword evidence="4" id="KW-1185">Reference proteome</keyword>
<dbReference type="GO" id="GO:0016787">
    <property type="term" value="F:hydrolase activity"/>
    <property type="evidence" value="ECO:0007669"/>
    <property type="project" value="UniProtKB-KW"/>
</dbReference>
<dbReference type="EMBL" id="CP010646">
    <property type="protein sequence ID" value="ATG37933.1"/>
    <property type="molecule type" value="Genomic_DNA"/>
</dbReference>
<reference evidence="3 4" key="1">
    <citation type="journal article" date="2017" name="Front. Microbiol.">
        <title>Phaeobacter piscinae sp. nov., a species of the Roseobacter group and potential aquaculture probiont.</title>
        <authorList>
            <person name="Sonnenschein E.C."/>
            <person name="Phippen C.B.W."/>
            <person name="Nielsen K.F."/>
            <person name="Mateiu R.V."/>
            <person name="Melchiorsen J."/>
            <person name="Gram L."/>
            <person name="Overmann J."/>
            <person name="Freese H.M."/>
        </authorList>
    </citation>
    <scope>NUCLEOTIDE SEQUENCE [LARGE SCALE GENOMIC DNA]</scope>
    <source>
        <strain evidence="3 4">P36</strain>
    </source>
</reference>
<keyword evidence="3" id="KW-0614">Plasmid</keyword>
<reference evidence="3 4" key="3">
    <citation type="journal article" date="2017" name="Int. J. Syst. Evol. Microbiol.">
        <title>Adaptation of Surface-Associated Bacteria to the Open Ocean: A Genomically Distinct Subpopulation of Phaeobacter gallaeciensis Colonizes Pacific Mesozooplankton.</title>
        <authorList>
            <person name="Freese H.M."/>
            <person name="Methner A."/>
            <person name="Overmann J."/>
        </authorList>
    </citation>
    <scope>NUCLEOTIDE SEQUENCE [LARGE SCALE GENOMIC DNA]</scope>
    <source>
        <strain evidence="3 4">P36</strain>
    </source>
</reference>
<reference evidence="3 4" key="2">
    <citation type="journal article" date="2017" name="Genome Biol. Evol.">
        <title>Trajectories and Drivers of Genome Evolution in Surface-Associated Marine Phaeobacter.</title>
        <authorList>
            <person name="Freese H.M."/>
            <person name="Sikorski J."/>
            <person name="Bunk B."/>
            <person name="Scheuner C."/>
            <person name="Meier-Kolthoff J.P."/>
            <person name="Sproer C."/>
            <person name="Gram L."/>
            <person name="Overmann J."/>
        </authorList>
    </citation>
    <scope>NUCLEOTIDE SEQUENCE [LARGE SCALE GENOMIC DNA]</scope>
    <source>
        <strain evidence="3 4">P36</strain>
    </source>
</reference>
<evidence type="ECO:0000313" key="4">
    <source>
        <dbReference type="Proteomes" id="UP000218891"/>
    </source>
</evidence>
<protein>
    <submittedName>
        <fullName evidence="3">Hydrolase or acyltransferase (Alpha/beta hydrolase superfamily)</fullName>
    </submittedName>
</protein>
<evidence type="ECO:0000313" key="3">
    <source>
        <dbReference type="EMBL" id="ATG37933.1"/>
    </source>
</evidence>
<dbReference type="InterPro" id="IPR000073">
    <property type="entry name" value="AB_hydrolase_1"/>
</dbReference>
<dbReference type="Pfam" id="PF00561">
    <property type="entry name" value="Abhydrolase_1"/>
    <property type="match status" value="1"/>
</dbReference>
<proteinExistence type="predicted"/>
<sequence>MDKTDWQHEFADVTGISLHYVRQGHGRPLVLLHGWPEFWYTWHKIIPGLSTAFDVIAPDLRGFGQSEKPDAPADKAYTLDCHLTDFLCLLDALGLEKVGIVSHDIGATIAHSFARQFPDRVDGLCFFNIPYAGIGARQIAPENFNEIWYQGFHQQKWAAELIGSSRETVRIYLKNLLAHWAQDPNVFDDDLEVWVDNFLQPGNLQGGFNWYAAFHPLRLAMMKGEAPPVPSIDTPTCVRWGADEPFLKVEYADKLDEYFSNLDFKPVPNAGHFVHYQRPSYSEQEIKHFFGSL</sequence>
<dbReference type="SUPFAM" id="SSF53474">
    <property type="entry name" value="alpha/beta-Hydrolases"/>
    <property type="match status" value="1"/>
</dbReference>
<keyword evidence="3" id="KW-0808">Transferase</keyword>
<organism evidence="3 4">
    <name type="scientific">Phaeobacter piscinae</name>
    <dbReference type="NCBI Taxonomy" id="1580596"/>
    <lineage>
        <taxon>Bacteria</taxon>
        <taxon>Pseudomonadati</taxon>
        <taxon>Pseudomonadota</taxon>
        <taxon>Alphaproteobacteria</taxon>
        <taxon>Rhodobacterales</taxon>
        <taxon>Roseobacteraceae</taxon>
        <taxon>Phaeobacter</taxon>
    </lineage>
</organism>
<dbReference type="InterPro" id="IPR000639">
    <property type="entry name" value="Epox_hydrolase-like"/>
</dbReference>
<keyword evidence="3" id="KW-0012">Acyltransferase</keyword>
<dbReference type="GO" id="GO:0016746">
    <property type="term" value="F:acyltransferase activity"/>
    <property type="evidence" value="ECO:0007669"/>
    <property type="project" value="UniProtKB-KW"/>
</dbReference>
<name>A0ABN5DMP7_9RHOB</name>
<geneLocation type="plasmid" evidence="3 4">
    <name>pP36_c</name>
</geneLocation>
<accession>A0ABN5DMP7</accession>
<evidence type="ECO:0000259" key="2">
    <source>
        <dbReference type="Pfam" id="PF00561"/>
    </source>
</evidence>
<dbReference type="Gene3D" id="3.40.50.1820">
    <property type="entry name" value="alpha/beta hydrolase"/>
    <property type="match status" value="1"/>
</dbReference>
<dbReference type="RefSeq" id="WP_096870135.1">
    <property type="nucleotide sequence ID" value="NZ_CP010646.1"/>
</dbReference>
<evidence type="ECO:0000256" key="1">
    <source>
        <dbReference type="ARBA" id="ARBA00022801"/>
    </source>
</evidence>